<evidence type="ECO:0000313" key="1">
    <source>
        <dbReference type="EMBL" id="KAL3400269.1"/>
    </source>
</evidence>
<organism evidence="1 2">
    <name type="scientific">Trichogramma kaykai</name>
    <dbReference type="NCBI Taxonomy" id="54128"/>
    <lineage>
        <taxon>Eukaryota</taxon>
        <taxon>Metazoa</taxon>
        <taxon>Ecdysozoa</taxon>
        <taxon>Arthropoda</taxon>
        <taxon>Hexapoda</taxon>
        <taxon>Insecta</taxon>
        <taxon>Pterygota</taxon>
        <taxon>Neoptera</taxon>
        <taxon>Endopterygota</taxon>
        <taxon>Hymenoptera</taxon>
        <taxon>Apocrita</taxon>
        <taxon>Proctotrupomorpha</taxon>
        <taxon>Chalcidoidea</taxon>
        <taxon>Trichogrammatidae</taxon>
        <taxon>Trichogramma</taxon>
    </lineage>
</organism>
<gene>
    <name evidence="1" type="ORF">TKK_006151</name>
</gene>
<comment type="caution">
    <text evidence="1">The sequence shown here is derived from an EMBL/GenBank/DDBJ whole genome shotgun (WGS) entry which is preliminary data.</text>
</comment>
<name>A0ABD2X550_9HYME</name>
<protein>
    <recommendedName>
        <fullName evidence="3">E3 ubiquitin-protein ligase RNF180</fullName>
    </recommendedName>
</protein>
<dbReference type="PANTHER" id="PTHR46717:SF1">
    <property type="entry name" value="E3 UBIQUITIN-PROTEIN LIGASE RNF180"/>
    <property type="match status" value="1"/>
</dbReference>
<keyword evidence="2" id="KW-1185">Reference proteome</keyword>
<dbReference type="Proteomes" id="UP001627154">
    <property type="component" value="Unassembled WGS sequence"/>
</dbReference>
<accession>A0ABD2X550</accession>
<proteinExistence type="predicted"/>
<sequence length="181" mass="20788">MTTFVCSREIPHMRKCSEEEANDARQSERLKKSTIGYSWLRWRRQKRAAAAAALIPCCTSRSFFDSYITEIKCKRCRNLLFTEEASPSLTSHGQVVAQGSRNTKCNSDVPEDCIYLAEDNMPDWIHEVVDRENWIKGKLYCPLCHSRIGSFDFVSSKKCNCGEFVPPPIRITYSKVDAPHR</sequence>
<dbReference type="AlphaFoldDB" id="A0ABD2X550"/>
<reference evidence="1 2" key="1">
    <citation type="journal article" date="2024" name="bioRxiv">
        <title>A reference genome for Trichogramma kaykai: A tiny desert-dwelling parasitoid wasp with competing sex-ratio distorters.</title>
        <authorList>
            <person name="Culotta J."/>
            <person name="Lindsey A.R."/>
        </authorList>
    </citation>
    <scope>NUCLEOTIDE SEQUENCE [LARGE SCALE GENOMIC DNA]</scope>
    <source>
        <strain evidence="1 2">KSX58</strain>
    </source>
</reference>
<evidence type="ECO:0008006" key="3">
    <source>
        <dbReference type="Google" id="ProtNLM"/>
    </source>
</evidence>
<evidence type="ECO:0000313" key="2">
    <source>
        <dbReference type="Proteomes" id="UP001627154"/>
    </source>
</evidence>
<dbReference type="PANTHER" id="PTHR46717">
    <property type="entry name" value="E3 UBIQUITIN-PROTEIN LIGASE RNF180"/>
    <property type="match status" value="1"/>
</dbReference>
<dbReference type="EMBL" id="JBJJXI010000051">
    <property type="protein sequence ID" value="KAL3400269.1"/>
    <property type="molecule type" value="Genomic_DNA"/>
</dbReference>
<dbReference type="InterPro" id="IPR033263">
    <property type="entry name" value="RNF180"/>
</dbReference>